<dbReference type="AlphaFoldDB" id="A0A1Y3E9D1"/>
<keyword evidence="1" id="KW-1133">Transmembrane helix</keyword>
<accession>A0A1Y3E9D1</accession>
<gene>
    <name evidence="2" type="ORF">D917_03486</name>
</gene>
<name>A0A1Y3E9D1_9BILA</name>
<proteinExistence type="predicted"/>
<evidence type="ECO:0000313" key="2">
    <source>
        <dbReference type="EMBL" id="OUC41290.1"/>
    </source>
</evidence>
<reference evidence="2 3" key="1">
    <citation type="submission" date="2015-04" db="EMBL/GenBank/DDBJ databases">
        <title>Draft genome of the roundworm Trichinella nativa.</title>
        <authorList>
            <person name="Mitreva M."/>
        </authorList>
    </citation>
    <scope>NUCLEOTIDE SEQUENCE [LARGE SCALE GENOMIC DNA]</scope>
    <source>
        <strain evidence="2 3">ISS45</strain>
    </source>
</reference>
<comment type="caution">
    <text evidence="2">The sequence shown here is derived from an EMBL/GenBank/DDBJ whole genome shotgun (WGS) entry which is preliminary data.</text>
</comment>
<organism evidence="2 3">
    <name type="scientific">Trichinella nativa</name>
    <dbReference type="NCBI Taxonomy" id="6335"/>
    <lineage>
        <taxon>Eukaryota</taxon>
        <taxon>Metazoa</taxon>
        <taxon>Ecdysozoa</taxon>
        <taxon>Nematoda</taxon>
        <taxon>Enoplea</taxon>
        <taxon>Dorylaimia</taxon>
        <taxon>Trichinellida</taxon>
        <taxon>Trichinellidae</taxon>
        <taxon>Trichinella</taxon>
    </lineage>
</organism>
<sequence length="114" mass="12867">MDRHLGSFALSLCWPTFASERIIASSFECRLFVIFYIVHPETDQLNNYPSTPMTESCMRVVFYLILFFVTLYFHLRKAAALGRLVIVIQLVNYLCSASGGTVHRKGKGSGRGVN</sequence>
<evidence type="ECO:0000313" key="3">
    <source>
        <dbReference type="Proteomes" id="UP000243006"/>
    </source>
</evidence>
<keyword evidence="1" id="KW-0472">Membrane</keyword>
<protein>
    <submittedName>
        <fullName evidence="2">Uncharacterized protein</fullName>
    </submittedName>
</protein>
<keyword evidence="1" id="KW-0812">Transmembrane</keyword>
<evidence type="ECO:0000256" key="1">
    <source>
        <dbReference type="SAM" id="Phobius"/>
    </source>
</evidence>
<feature type="transmembrane region" description="Helical" evidence="1">
    <location>
        <begin position="58"/>
        <end position="75"/>
    </location>
</feature>
<dbReference type="EMBL" id="LVZM01021504">
    <property type="protein sequence ID" value="OUC41290.1"/>
    <property type="molecule type" value="Genomic_DNA"/>
</dbReference>
<dbReference type="Proteomes" id="UP000243006">
    <property type="component" value="Unassembled WGS sequence"/>
</dbReference>